<dbReference type="Gene3D" id="3.40.630.30">
    <property type="match status" value="1"/>
</dbReference>
<dbReference type="GO" id="GO:0016746">
    <property type="term" value="F:acyltransferase activity"/>
    <property type="evidence" value="ECO:0007669"/>
    <property type="project" value="UniProtKB-KW"/>
</dbReference>
<comment type="similarity">
    <text evidence="3">Belongs to the acetyltransferase family. RimJ subfamily.</text>
</comment>
<accession>A0ABD5YNL5</accession>
<dbReference type="SUPFAM" id="SSF55729">
    <property type="entry name" value="Acyl-CoA N-acyltransferases (Nat)"/>
    <property type="match status" value="1"/>
</dbReference>
<dbReference type="EMBL" id="JBHTAX010000001">
    <property type="protein sequence ID" value="MFC7190492.1"/>
    <property type="molecule type" value="Genomic_DNA"/>
</dbReference>
<evidence type="ECO:0000259" key="4">
    <source>
        <dbReference type="PROSITE" id="PS51186"/>
    </source>
</evidence>
<evidence type="ECO:0000256" key="3">
    <source>
        <dbReference type="ARBA" id="ARBA00038502"/>
    </source>
</evidence>
<organism evidence="5 6">
    <name type="scientific">Halocatena marina</name>
    <dbReference type="NCBI Taxonomy" id="2934937"/>
    <lineage>
        <taxon>Archaea</taxon>
        <taxon>Methanobacteriati</taxon>
        <taxon>Methanobacteriota</taxon>
        <taxon>Stenosarchaea group</taxon>
        <taxon>Halobacteria</taxon>
        <taxon>Halobacteriales</taxon>
        <taxon>Natronomonadaceae</taxon>
        <taxon>Halocatena</taxon>
    </lineage>
</organism>
<proteinExistence type="inferred from homology"/>
<keyword evidence="2 5" id="KW-0012">Acyltransferase</keyword>
<evidence type="ECO:0000256" key="1">
    <source>
        <dbReference type="ARBA" id="ARBA00022679"/>
    </source>
</evidence>
<name>A0ABD5YNL5_9EURY</name>
<dbReference type="PROSITE" id="PS51186">
    <property type="entry name" value="GNAT"/>
    <property type="match status" value="1"/>
</dbReference>
<dbReference type="EC" id="2.3.-.-" evidence="5"/>
<dbReference type="Pfam" id="PF13302">
    <property type="entry name" value="Acetyltransf_3"/>
    <property type="match status" value="1"/>
</dbReference>
<dbReference type="InterPro" id="IPR000182">
    <property type="entry name" value="GNAT_dom"/>
</dbReference>
<dbReference type="InterPro" id="IPR051531">
    <property type="entry name" value="N-acetyltransferase"/>
</dbReference>
<dbReference type="GeneID" id="76200108"/>
<dbReference type="PANTHER" id="PTHR43792">
    <property type="entry name" value="GNAT FAMILY, PUTATIVE (AFU_ORTHOLOGUE AFUA_3G00765)-RELATED-RELATED"/>
    <property type="match status" value="1"/>
</dbReference>
<dbReference type="InterPro" id="IPR016181">
    <property type="entry name" value="Acyl_CoA_acyltransferase"/>
</dbReference>
<dbReference type="RefSeq" id="WP_264556062.1">
    <property type="nucleotide sequence ID" value="NZ_CP109979.1"/>
</dbReference>
<dbReference type="PANTHER" id="PTHR43792:SF8">
    <property type="entry name" value="[RIBOSOMAL PROTEIN US5]-ALANINE N-ACETYLTRANSFERASE"/>
    <property type="match status" value="1"/>
</dbReference>
<evidence type="ECO:0000256" key="2">
    <source>
        <dbReference type="ARBA" id="ARBA00023315"/>
    </source>
</evidence>
<sequence>MPGPIFLEGETITLRPAEEADIEFIQRCMNDPRVWRAALDINPMNRKQGAEFFERVISDADGVQCLVCDGAEPLGVISLTGSQYGPDETVRSRAAELAYWLAPEHHGQGYGSDAAARMIQYAFEDRNLRRVSARSGSFNDASINLLESLGFEHEGTLRQAAWFRGEYHDIHWYGLLREEWQERM</sequence>
<reference evidence="5 6" key="1">
    <citation type="journal article" date="2019" name="Int. J. Syst. Evol. Microbiol.">
        <title>The Global Catalogue of Microorganisms (GCM) 10K type strain sequencing project: providing services to taxonomists for standard genome sequencing and annotation.</title>
        <authorList>
            <consortium name="The Broad Institute Genomics Platform"/>
            <consortium name="The Broad Institute Genome Sequencing Center for Infectious Disease"/>
            <person name="Wu L."/>
            <person name="Ma J."/>
        </authorList>
    </citation>
    <scope>NUCLEOTIDE SEQUENCE [LARGE SCALE GENOMIC DNA]</scope>
    <source>
        <strain evidence="5 6">RDMS1</strain>
    </source>
</reference>
<keyword evidence="6" id="KW-1185">Reference proteome</keyword>
<evidence type="ECO:0000313" key="6">
    <source>
        <dbReference type="Proteomes" id="UP001596417"/>
    </source>
</evidence>
<gene>
    <name evidence="5" type="ORF">ACFQL7_11975</name>
</gene>
<keyword evidence="1 5" id="KW-0808">Transferase</keyword>
<comment type="caution">
    <text evidence="5">The sequence shown here is derived from an EMBL/GenBank/DDBJ whole genome shotgun (WGS) entry which is preliminary data.</text>
</comment>
<evidence type="ECO:0000313" key="5">
    <source>
        <dbReference type="EMBL" id="MFC7190492.1"/>
    </source>
</evidence>
<dbReference type="Proteomes" id="UP001596417">
    <property type="component" value="Unassembled WGS sequence"/>
</dbReference>
<dbReference type="AlphaFoldDB" id="A0ABD5YNL5"/>
<feature type="domain" description="N-acetyltransferase" evidence="4">
    <location>
        <begin position="12"/>
        <end position="179"/>
    </location>
</feature>
<protein>
    <submittedName>
        <fullName evidence="5">GNAT family N-acetyltransferase</fullName>
        <ecNumber evidence="5">2.3.-.-</ecNumber>
    </submittedName>
</protein>